<dbReference type="PROSITE" id="PS51173">
    <property type="entry name" value="CBM2"/>
    <property type="match status" value="1"/>
</dbReference>
<dbReference type="GO" id="GO:0030247">
    <property type="term" value="F:polysaccharide binding"/>
    <property type="evidence" value="ECO:0007669"/>
    <property type="project" value="UniProtKB-UniRule"/>
</dbReference>
<feature type="domain" description="CBM2" evidence="6">
    <location>
        <begin position="258"/>
        <end position="361"/>
    </location>
</feature>
<dbReference type="SUPFAM" id="SSF49384">
    <property type="entry name" value="Carbohydrate-binding domain"/>
    <property type="match status" value="1"/>
</dbReference>
<feature type="chain" id="PRO_5038422916" description="CBM2 domain-containing protein" evidence="5">
    <location>
        <begin position="39"/>
        <end position="361"/>
    </location>
</feature>
<dbReference type="InterPro" id="IPR012291">
    <property type="entry name" value="CBM2_carb-bd_dom_sf"/>
</dbReference>
<dbReference type="EMBL" id="BJUB01000013">
    <property type="protein sequence ID" value="GEK23068.1"/>
    <property type="molecule type" value="Genomic_DNA"/>
</dbReference>
<organism evidence="7 8">
    <name type="scientific">Cellulomonas xylanilytica</name>
    <dbReference type="NCBI Taxonomy" id="233583"/>
    <lineage>
        <taxon>Bacteria</taxon>
        <taxon>Bacillati</taxon>
        <taxon>Actinomycetota</taxon>
        <taxon>Actinomycetes</taxon>
        <taxon>Micrococcales</taxon>
        <taxon>Cellulomonadaceae</taxon>
        <taxon>Cellulomonas</taxon>
    </lineage>
</organism>
<name>A0A510V857_9CELL</name>
<feature type="signal peptide" evidence="5">
    <location>
        <begin position="1"/>
        <end position="38"/>
    </location>
</feature>
<dbReference type="SUPFAM" id="SSF81296">
    <property type="entry name" value="E set domains"/>
    <property type="match status" value="1"/>
</dbReference>
<evidence type="ECO:0000256" key="2">
    <source>
        <dbReference type="ARBA" id="ARBA00022801"/>
    </source>
</evidence>
<dbReference type="InterPro" id="IPR014756">
    <property type="entry name" value="Ig_E-set"/>
</dbReference>
<evidence type="ECO:0000256" key="1">
    <source>
        <dbReference type="ARBA" id="ARBA00022729"/>
    </source>
</evidence>
<keyword evidence="8" id="KW-1185">Reference proteome</keyword>
<dbReference type="Pfam" id="PF00553">
    <property type="entry name" value="CBM_2"/>
    <property type="match status" value="1"/>
</dbReference>
<dbReference type="GO" id="GO:0004553">
    <property type="term" value="F:hydrolase activity, hydrolyzing O-glycosyl compounds"/>
    <property type="evidence" value="ECO:0007669"/>
    <property type="project" value="InterPro"/>
</dbReference>
<dbReference type="InterPro" id="IPR008965">
    <property type="entry name" value="CBM2/CBM3_carb-bd_dom_sf"/>
</dbReference>
<keyword evidence="1 5" id="KW-0732">Signal</keyword>
<proteinExistence type="predicted"/>
<dbReference type="InterPro" id="IPR051024">
    <property type="entry name" value="GlcNAc_Chitin_IntDeg"/>
</dbReference>
<evidence type="ECO:0000256" key="3">
    <source>
        <dbReference type="ARBA" id="ARBA00023295"/>
    </source>
</evidence>
<dbReference type="InterPro" id="IPR001919">
    <property type="entry name" value="CBD2"/>
</dbReference>
<accession>A0A510V857</accession>
<dbReference type="CDD" id="cd21177">
    <property type="entry name" value="LPMO_AA10"/>
    <property type="match status" value="1"/>
</dbReference>
<protein>
    <recommendedName>
        <fullName evidence="6">CBM2 domain-containing protein</fullName>
    </recommendedName>
</protein>
<dbReference type="Proteomes" id="UP000321118">
    <property type="component" value="Unassembled WGS sequence"/>
</dbReference>
<evidence type="ECO:0000256" key="4">
    <source>
        <dbReference type="SAM" id="MobiDB-lite"/>
    </source>
</evidence>
<comment type="caution">
    <text evidence="7">The sequence shown here is derived from an EMBL/GenBank/DDBJ whole genome shotgun (WGS) entry which is preliminary data.</text>
</comment>
<dbReference type="Gene3D" id="2.70.50.50">
    <property type="entry name" value="chitin-binding protein cbp21"/>
    <property type="match status" value="1"/>
</dbReference>
<evidence type="ECO:0000313" key="8">
    <source>
        <dbReference type="Proteomes" id="UP000321118"/>
    </source>
</evidence>
<dbReference type="OrthoDB" id="5179374at2"/>
<dbReference type="SMART" id="SM00637">
    <property type="entry name" value="CBD_II"/>
    <property type="match status" value="1"/>
</dbReference>
<keyword evidence="3" id="KW-0326">Glycosidase</keyword>
<dbReference type="RefSeq" id="WP_146930236.1">
    <property type="nucleotide sequence ID" value="NZ_BJUB01000013.1"/>
</dbReference>
<evidence type="ECO:0000313" key="7">
    <source>
        <dbReference type="EMBL" id="GEK23068.1"/>
    </source>
</evidence>
<dbReference type="Pfam" id="PF03067">
    <property type="entry name" value="LPMO_10"/>
    <property type="match status" value="1"/>
</dbReference>
<evidence type="ECO:0000256" key="5">
    <source>
        <dbReference type="SAM" id="SignalP"/>
    </source>
</evidence>
<feature type="region of interest" description="Disordered" evidence="4">
    <location>
        <begin position="218"/>
        <end position="264"/>
    </location>
</feature>
<gene>
    <name evidence="7" type="ORF">CXY01_35880</name>
</gene>
<feature type="compositionally biased region" description="Pro residues" evidence="4">
    <location>
        <begin position="226"/>
        <end position="242"/>
    </location>
</feature>
<keyword evidence="2" id="KW-0378">Hydrolase</keyword>
<dbReference type="AlphaFoldDB" id="A0A510V857"/>
<sequence length="361" mass="37933">MTRISPLRRVTAALSTLAVGAATLVGVAILATPASAHGAVTDPPTRIYGCWERWSSGHTNPAMATQDPACWAAWQANPNAMWNWNGIFKEGAAGRHEQSVPNGKLCSADNPIYAAADVPGPWKTTPKPYDFPLTLTDPSNHGADYLKIYVTKQGYDPTTEQLDWSDLELIKTTGRYAPSSPYVTDVSIPRDRTGHHVLFTIWQASHLDQPYYQCSDIQLGGGTTPTPTPTPTPTATPTPTPTVTPTATPTPTVTPTPTPAGTGGCTASYAKHGEWGSGFSGEVRVTAGTAPIKGWQVSLTWPNGQRITNIWNASATSSGSATTASNLSYNGSLAANASTTFGFNGSWSGSNGNPAVACTAL</sequence>
<dbReference type="PANTHER" id="PTHR34823">
    <property type="entry name" value="GLCNAC-BINDING PROTEIN A"/>
    <property type="match status" value="1"/>
</dbReference>
<dbReference type="PANTHER" id="PTHR34823:SF1">
    <property type="entry name" value="CHITIN-BINDING TYPE-4 DOMAIN-CONTAINING PROTEIN"/>
    <property type="match status" value="1"/>
</dbReference>
<dbReference type="InterPro" id="IPR004302">
    <property type="entry name" value="Cellulose/chitin-bd_N"/>
</dbReference>
<evidence type="ECO:0000259" key="6">
    <source>
        <dbReference type="PROSITE" id="PS51173"/>
    </source>
</evidence>
<dbReference type="GO" id="GO:0005975">
    <property type="term" value="P:carbohydrate metabolic process"/>
    <property type="evidence" value="ECO:0007669"/>
    <property type="project" value="InterPro"/>
</dbReference>
<reference evidence="7 8" key="1">
    <citation type="submission" date="2019-07" db="EMBL/GenBank/DDBJ databases">
        <title>Whole genome shotgun sequence of Cellulomonas xylanilytica NBRC 101102.</title>
        <authorList>
            <person name="Hosoyama A."/>
            <person name="Uohara A."/>
            <person name="Ohji S."/>
            <person name="Ichikawa N."/>
        </authorList>
    </citation>
    <scope>NUCLEOTIDE SEQUENCE [LARGE SCALE GENOMIC DNA]</scope>
    <source>
        <strain evidence="7 8">NBRC 101102</strain>
    </source>
</reference>
<dbReference type="Gene3D" id="2.60.40.290">
    <property type="match status" value="1"/>
</dbReference>